<reference evidence="20 21" key="2">
    <citation type="submission" date="2019-01" db="EMBL/GenBank/DDBJ databases">
        <authorList>
            <person name="Li Y."/>
        </authorList>
    </citation>
    <scope>NUCLEOTIDE SEQUENCE [LARGE SCALE GENOMIC DNA]</scope>
    <source>
        <strain evidence="20 21">2D-5</strain>
    </source>
</reference>
<evidence type="ECO:0000256" key="2">
    <source>
        <dbReference type="ARBA" id="ARBA00004651"/>
    </source>
</evidence>
<keyword evidence="13 19" id="KW-1133">Transmembrane helix</keyword>
<protein>
    <recommendedName>
        <fullName evidence="7 18">Phosphatidate cytidylyltransferase</fullName>
        <ecNumber evidence="6 18">2.7.7.41</ecNumber>
    </recommendedName>
</protein>
<keyword evidence="16" id="KW-0594">Phospholipid biosynthesis</keyword>
<keyword evidence="9" id="KW-0444">Lipid biosynthesis</keyword>
<gene>
    <name evidence="20" type="ORF">D2T33_02400</name>
</gene>
<evidence type="ECO:0000256" key="8">
    <source>
        <dbReference type="ARBA" id="ARBA00022475"/>
    </source>
</evidence>
<dbReference type="AlphaFoldDB" id="A0A443J399"/>
<dbReference type="InterPro" id="IPR000374">
    <property type="entry name" value="PC_trans"/>
</dbReference>
<dbReference type="RefSeq" id="WP_128268707.1">
    <property type="nucleotide sequence ID" value="NZ_SAUW01000002.1"/>
</dbReference>
<reference evidence="20 21" key="1">
    <citation type="submission" date="2019-01" db="EMBL/GenBank/DDBJ databases">
        <title>Sinorhodobacter populi sp. nov. isolated from the symptomatic bark tissue of Populus euramericana canker.</title>
        <authorList>
            <person name="Xu G."/>
        </authorList>
    </citation>
    <scope>NUCLEOTIDE SEQUENCE [LARGE SCALE GENOMIC DNA]</scope>
    <source>
        <strain evidence="20 21">2D-5</strain>
    </source>
</reference>
<dbReference type="Proteomes" id="UP000285710">
    <property type="component" value="Unassembled WGS sequence"/>
</dbReference>
<keyword evidence="21" id="KW-1185">Reference proteome</keyword>
<feature type="transmembrane region" description="Helical" evidence="19">
    <location>
        <begin position="249"/>
        <end position="269"/>
    </location>
</feature>
<evidence type="ECO:0000256" key="9">
    <source>
        <dbReference type="ARBA" id="ARBA00022516"/>
    </source>
</evidence>
<organism evidence="20 21">
    <name type="scientific">Paenirhodobacter populi</name>
    <dbReference type="NCBI Taxonomy" id="2306993"/>
    <lineage>
        <taxon>Bacteria</taxon>
        <taxon>Pseudomonadati</taxon>
        <taxon>Pseudomonadota</taxon>
        <taxon>Alphaproteobacteria</taxon>
        <taxon>Rhodobacterales</taxon>
        <taxon>Rhodobacter group</taxon>
        <taxon>Paenirhodobacter</taxon>
    </lineage>
</organism>
<evidence type="ECO:0000256" key="4">
    <source>
        <dbReference type="ARBA" id="ARBA00005189"/>
    </source>
</evidence>
<name>A0A443J399_9RHOB</name>
<keyword evidence="12 18" id="KW-0548">Nucleotidyltransferase</keyword>
<dbReference type="EC" id="2.7.7.41" evidence="6 18"/>
<evidence type="ECO:0000256" key="1">
    <source>
        <dbReference type="ARBA" id="ARBA00001698"/>
    </source>
</evidence>
<evidence type="ECO:0000256" key="11">
    <source>
        <dbReference type="ARBA" id="ARBA00022692"/>
    </source>
</evidence>
<evidence type="ECO:0000256" key="6">
    <source>
        <dbReference type="ARBA" id="ARBA00012487"/>
    </source>
</evidence>
<evidence type="ECO:0000256" key="14">
    <source>
        <dbReference type="ARBA" id="ARBA00023098"/>
    </source>
</evidence>
<sequence length="271" mass="28258">MKPSASPGRWSDLGPRLGSGLVMLLLGAAAIWAGGVVFAALAVVVSALMVWELAAMLVPARRARAVVLGLLAGAALTAIFVLHSPFALALLIVPSLAGLWRLARRDWLVWGLYAFAIMLTGYGLVALRDGLNAPQGLRAIVWIIAVVVVSDVMGYFAGRTLGGPKFWPRISPKKTWSGTVAGWIGAMLVGAVYALSGIGGWGLLLLSPLLAFAGQLGDIAESWIKRRSGVKDSSALIPGHGGVLDRFDALIGAVLMVLLVAQFGTLPFVGG</sequence>
<keyword evidence="8" id="KW-1003">Cell membrane</keyword>
<feature type="transmembrane region" description="Helical" evidence="19">
    <location>
        <begin position="20"/>
        <end position="51"/>
    </location>
</feature>
<dbReference type="GO" id="GO:0004605">
    <property type="term" value="F:phosphatidate cytidylyltransferase activity"/>
    <property type="evidence" value="ECO:0007669"/>
    <property type="project" value="UniProtKB-EC"/>
</dbReference>
<evidence type="ECO:0000256" key="17">
    <source>
        <dbReference type="ARBA" id="ARBA00023264"/>
    </source>
</evidence>
<evidence type="ECO:0000256" key="18">
    <source>
        <dbReference type="RuleBase" id="RU003938"/>
    </source>
</evidence>
<evidence type="ECO:0000256" key="16">
    <source>
        <dbReference type="ARBA" id="ARBA00023209"/>
    </source>
</evidence>
<comment type="pathway">
    <text evidence="3 18">Phospholipid metabolism; CDP-diacylglycerol biosynthesis; CDP-diacylglycerol from sn-glycerol 3-phosphate: step 3/3.</text>
</comment>
<dbReference type="EMBL" id="SAUW01000002">
    <property type="protein sequence ID" value="RWR14825.1"/>
    <property type="molecule type" value="Genomic_DNA"/>
</dbReference>
<dbReference type="PANTHER" id="PTHR46382">
    <property type="entry name" value="PHOSPHATIDATE CYTIDYLYLTRANSFERASE"/>
    <property type="match status" value="1"/>
</dbReference>
<feature type="transmembrane region" description="Helical" evidence="19">
    <location>
        <begin position="139"/>
        <end position="158"/>
    </location>
</feature>
<dbReference type="GO" id="GO:0005886">
    <property type="term" value="C:plasma membrane"/>
    <property type="evidence" value="ECO:0007669"/>
    <property type="project" value="UniProtKB-SubCell"/>
</dbReference>
<dbReference type="PROSITE" id="PS01315">
    <property type="entry name" value="CDS"/>
    <property type="match status" value="1"/>
</dbReference>
<comment type="caution">
    <text evidence="20">The sequence shown here is derived from an EMBL/GenBank/DDBJ whole genome shotgun (WGS) entry which is preliminary data.</text>
</comment>
<evidence type="ECO:0000256" key="10">
    <source>
        <dbReference type="ARBA" id="ARBA00022679"/>
    </source>
</evidence>
<keyword evidence="11 18" id="KW-0812">Transmembrane</keyword>
<keyword evidence="17" id="KW-1208">Phospholipid metabolism</keyword>
<comment type="catalytic activity">
    <reaction evidence="1 18">
        <text>a 1,2-diacyl-sn-glycero-3-phosphate + CTP + H(+) = a CDP-1,2-diacyl-sn-glycerol + diphosphate</text>
        <dbReference type="Rhea" id="RHEA:16229"/>
        <dbReference type="ChEBI" id="CHEBI:15378"/>
        <dbReference type="ChEBI" id="CHEBI:33019"/>
        <dbReference type="ChEBI" id="CHEBI:37563"/>
        <dbReference type="ChEBI" id="CHEBI:58332"/>
        <dbReference type="ChEBI" id="CHEBI:58608"/>
        <dbReference type="EC" id="2.7.7.41"/>
    </reaction>
</comment>
<evidence type="ECO:0000256" key="15">
    <source>
        <dbReference type="ARBA" id="ARBA00023136"/>
    </source>
</evidence>
<feature type="transmembrane region" description="Helical" evidence="19">
    <location>
        <begin position="179"/>
        <end position="204"/>
    </location>
</feature>
<evidence type="ECO:0000256" key="12">
    <source>
        <dbReference type="ARBA" id="ARBA00022695"/>
    </source>
</evidence>
<proteinExistence type="inferred from homology"/>
<evidence type="ECO:0000256" key="13">
    <source>
        <dbReference type="ARBA" id="ARBA00022989"/>
    </source>
</evidence>
<keyword evidence="14" id="KW-0443">Lipid metabolism</keyword>
<comment type="pathway">
    <text evidence="4">Lipid metabolism.</text>
</comment>
<feature type="transmembrane region" description="Helical" evidence="19">
    <location>
        <begin position="63"/>
        <end position="80"/>
    </location>
</feature>
<feature type="transmembrane region" description="Helical" evidence="19">
    <location>
        <begin position="110"/>
        <end position="127"/>
    </location>
</feature>
<comment type="subcellular location">
    <subcellularLocation>
        <location evidence="2">Cell membrane</location>
        <topology evidence="2">Multi-pass membrane protein</topology>
    </subcellularLocation>
</comment>
<keyword evidence="10 18" id="KW-0808">Transferase</keyword>
<dbReference type="PANTHER" id="PTHR46382:SF1">
    <property type="entry name" value="PHOSPHATIDATE CYTIDYLYLTRANSFERASE"/>
    <property type="match status" value="1"/>
</dbReference>
<evidence type="ECO:0000313" key="21">
    <source>
        <dbReference type="Proteomes" id="UP000285710"/>
    </source>
</evidence>
<dbReference type="Pfam" id="PF01148">
    <property type="entry name" value="CTP_transf_1"/>
    <property type="match status" value="1"/>
</dbReference>
<dbReference type="GO" id="GO:0016024">
    <property type="term" value="P:CDP-diacylglycerol biosynthetic process"/>
    <property type="evidence" value="ECO:0007669"/>
    <property type="project" value="UniProtKB-UniPathway"/>
</dbReference>
<evidence type="ECO:0000256" key="7">
    <source>
        <dbReference type="ARBA" id="ARBA00019373"/>
    </source>
</evidence>
<evidence type="ECO:0000256" key="19">
    <source>
        <dbReference type="SAM" id="Phobius"/>
    </source>
</evidence>
<accession>A0A443J399</accession>
<keyword evidence="15 19" id="KW-0472">Membrane</keyword>
<evidence type="ECO:0000256" key="5">
    <source>
        <dbReference type="ARBA" id="ARBA00010185"/>
    </source>
</evidence>
<evidence type="ECO:0000256" key="3">
    <source>
        <dbReference type="ARBA" id="ARBA00005119"/>
    </source>
</evidence>
<comment type="similarity">
    <text evidence="5 18">Belongs to the CDS family.</text>
</comment>
<evidence type="ECO:0000313" key="20">
    <source>
        <dbReference type="EMBL" id="RWR14825.1"/>
    </source>
</evidence>
<dbReference type="UniPathway" id="UPA00557">
    <property type="reaction ID" value="UER00614"/>
</dbReference>